<evidence type="ECO:0008006" key="3">
    <source>
        <dbReference type="Google" id="ProtNLM"/>
    </source>
</evidence>
<organism evidence="1 2">
    <name type="scientific">Xylona heveae (strain CBS 132557 / TC161)</name>
    <dbReference type="NCBI Taxonomy" id="1328760"/>
    <lineage>
        <taxon>Eukaryota</taxon>
        <taxon>Fungi</taxon>
        <taxon>Dikarya</taxon>
        <taxon>Ascomycota</taxon>
        <taxon>Pezizomycotina</taxon>
        <taxon>Xylonomycetes</taxon>
        <taxon>Xylonales</taxon>
        <taxon>Xylonaceae</taxon>
        <taxon>Xylona</taxon>
    </lineage>
</organism>
<dbReference type="OMA" id="PSAQWAH"/>
<dbReference type="Proteomes" id="UP000076632">
    <property type="component" value="Unassembled WGS sequence"/>
</dbReference>
<name>A0A165H088_XYLHT</name>
<sequence length="698" mass="76211">MSDQQMSSPSERAASVLPAGLLDEVQRHLEEVKTIPTTSLDDRLLDRFDAYVPSLIADSQNRSLIDGLVLQLSSMISSLQQDPAPINKLLIRLLEPYSFTDVLALTPEVNFAAGLDISLQPFNILVLTLLEKASRSPSEAAIVAGKAEVVANLIRLWLCTPEVEIAEKAGRVLWGLLKVDYAERPAGAPAHIQDVDSIVQNEARGQGLMWRRIFKDKDTYSLFFSLCSLKTLGQEGQLSKRDKTLAQARLMDLIPKIAQLDWKAISETQISEVETAFGLRSGQAGLLDFAAIHMVDIKDDVLMHMTLIDFFSKLLQARPTSKSESVTQSSPGNHPLRSSHTLEYLISRGLHRRTTSFYLDPENPQHDPIDVIYLGSRAANYLSVYASTYPLHLLSAEVSSPTSIERILARVSSALDVSPGKWAQGDSPKNDLHLLASLPRVALLPRFGSSQQRTSRGVWHASPVSLLPTSPANADALSTLGTIFHGPSRTQNEIHFPPRPSDDHIQQQFVTSEAVAARALYLLYVYNNQSMYKHVVQHAETVALKETALAAIDMLANIISANWTGLATSEPTTEIGRFMLPSDEQIISLLPMSSMPTPPTVVPALLASPGNDALVPYLLKPAQTFSNLVGGRGDTESVAYKVAVAKFDTLKLFHRALDDTSGDVEGLTDLISIVNGRIAEGPWSPSGEVGGRIGTIEL</sequence>
<reference evidence="1 2" key="1">
    <citation type="journal article" date="2016" name="Fungal Biol.">
        <title>The genome of Xylona heveae provides a window into fungal endophytism.</title>
        <authorList>
            <person name="Gazis R."/>
            <person name="Kuo A."/>
            <person name="Riley R."/>
            <person name="LaButti K."/>
            <person name="Lipzen A."/>
            <person name="Lin J."/>
            <person name="Amirebrahimi M."/>
            <person name="Hesse C.N."/>
            <person name="Spatafora J.W."/>
            <person name="Henrissat B."/>
            <person name="Hainaut M."/>
            <person name="Grigoriev I.V."/>
            <person name="Hibbett D.S."/>
        </authorList>
    </citation>
    <scope>NUCLEOTIDE SEQUENCE [LARGE SCALE GENOMIC DNA]</scope>
    <source>
        <strain evidence="1 2">TC161</strain>
    </source>
</reference>
<evidence type="ECO:0000313" key="1">
    <source>
        <dbReference type="EMBL" id="KZF22824.1"/>
    </source>
</evidence>
<keyword evidence="2" id="KW-1185">Reference proteome</keyword>
<gene>
    <name evidence="1" type="ORF">L228DRAFT_238732</name>
</gene>
<dbReference type="EMBL" id="KV407458">
    <property type="protein sequence ID" value="KZF22824.1"/>
    <property type="molecule type" value="Genomic_DNA"/>
</dbReference>
<dbReference type="STRING" id="1328760.A0A165H088"/>
<accession>A0A165H088</accession>
<evidence type="ECO:0000313" key="2">
    <source>
        <dbReference type="Proteomes" id="UP000076632"/>
    </source>
</evidence>
<proteinExistence type="predicted"/>
<dbReference type="GeneID" id="28896212"/>
<dbReference type="RefSeq" id="XP_018188379.1">
    <property type="nucleotide sequence ID" value="XM_018331075.1"/>
</dbReference>
<protein>
    <recommendedName>
        <fullName evidence="3">DNA mismatch repair protein HSM3 N-terminal domain-containing protein</fullName>
    </recommendedName>
</protein>
<dbReference type="InParanoid" id="A0A165H088"/>
<dbReference type="OrthoDB" id="4538483at2759"/>
<dbReference type="AlphaFoldDB" id="A0A165H088"/>